<name>A0A372NW11_9SPHI</name>
<comment type="caution">
    <text evidence="1">The sequence shown here is derived from an EMBL/GenBank/DDBJ whole genome shotgun (WGS) entry which is preliminary data.</text>
</comment>
<accession>A0A372NW11</accession>
<sequence length="88" mass="10285">MIIAKIHIFGPMTMDVFNMLSLDEKADVVWSGTFLSDRIKDEFCIQLYSLPDFYVEVFYEVKANKIVDFRPFTDKQALVPYLAQIKLI</sequence>
<evidence type="ECO:0000313" key="1">
    <source>
        <dbReference type="EMBL" id="RFZ92929.1"/>
    </source>
</evidence>
<keyword evidence="2" id="KW-1185">Reference proteome</keyword>
<gene>
    <name evidence="1" type="ORF">D0C36_16200</name>
</gene>
<dbReference type="Proteomes" id="UP000264217">
    <property type="component" value="Unassembled WGS sequence"/>
</dbReference>
<dbReference type="AlphaFoldDB" id="A0A372NW11"/>
<evidence type="ECO:0000313" key="2">
    <source>
        <dbReference type="Proteomes" id="UP000264217"/>
    </source>
</evidence>
<dbReference type="RefSeq" id="WP_117392638.1">
    <property type="nucleotide sequence ID" value="NZ_QWDC01000002.1"/>
</dbReference>
<proteinExistence type="predicted"/>
<dbReference type="OrthoDB" id="798498at2"/>
<dbReference type="EMBL" id="QWDC01000002">
    <property type="protein sequence ID" value="RFZ92929.1"/>
    <property type="molecule type" value="Genomic_DNA"/>
</dbReference>
<protein>
    <submittedName>
        <fullName evidence="1">Uncharacterized protein</fullName>
    </submittedName>
</protein>
<organism evidence="1 2">
    <name type="scientific">Mucilaginibacter conchicola</name>
    <dbReference type="NCBI Taxonomy" id="2303333"/>
    <lineage>
        <taxon>Bacteria</taxon>
        <taxon>Pseudomonadati</taxon>
        <taxon>Bacteroidota</taxon>
        <taxon>Sphingobacteriia</taxon>
        <taxon>Sphingobacteriales</taxon>
        <taxon>Sphingobacteriaceae</taxon>
        <taxon>Mucilaginibacter</taxon>
    </lineage>
</organism>
<reference evidence="1 2" key="1">
    <citation type="submission" date="2018-08" db="EMBL/GenBank/DDBJ databases">
        <title>Mucilaginibacter sp. MYSH2.</title>
        <authorList>
            <person name="Seo T."/>
        </authorList>
    </citation>
    <scope>NUCLEOTIDE SEQUENCE [LARGE SCALE GENOMIC DNA]</scope>
    <source>
        <strain evidence="1 2">MYSH2</strain>
    </source>
</reference>